<keyword evidence="4" id="KW-1185">Reference proteome</keyword>
<evidence type="ECO:0000313" key="4">
    <source>
        <dbReference type="Proteomes" id="UP001204833"/>
    </source>
</evidence>
<name>A0AAD5BH99_9ASCO</name>
<evidence type="ECO:0000313" key="3">
    <source>
        <dbReference type="EMBL" id="KAI5962773.1"/>
    </source>
</evidence>
<dbReference type="GO" id="GO:0005743">
    <property type="term" value="C:mitochondrial inner membrane"/>
    <property type="evidence" value="ECO:0007669"/>
    <property type="project" value="TreeGrafter"/>
</dbReference>
<dbReference type="GO" id="GO:0035965">
    <property type="term" value="P:cardiolipin acyl-chain remodeling"/>
    <property type="evidence" value="ECO:0007669"/>
    <property type="project" value="TreeGrafter"/>
</dbReference>
<organism evidence="3 4">
    <name type="scientific">Candida theae</name>
    <dbReference type="NCBI Taxonomy" id="1198502"/>
    <lineage>
        <taxon>Eukaryota</taxon>
        <taxon>Fungi</taxon>
        <taxon>Dikarya</taxon>
        <taxon>Ascomycota</taxon>
        <taxon>Saccharomycotina</taxon>
        <taxon>Pichiomycetes</taxon>
        <taxon>Debaryomycetaceae</taxon>
        <taxon>Candida/Lodderomyces clade</taxon>
        <taxon>Candida</taxon>
    </lineage>
</organism>
<protein>
    <recommendedName>
        <fullName evidence="2">AB hydrolase-1 domain-containing protein</fullName>
    </recommendedName>
</protein>
<accession>A0AAD5BH99</accession>
<dbReference type="GO" id="GO:0004623">
    <property type="term" value="F:phospholipase A2 activity"/>
    <property type="evidence" value="ECO:0007669"/>
    <property type="project" value="TreeGrafter"/>
</dbReference>
<sequence>MSKRLFSISYLNLNSSTFSVNNLLSYVPRALPRKKKSLSKSQSGKRVVASADTADVATSEVEVHQHSHYKRSTHPTSVPISKLFSNTFPLGVAESIDHYKLRNDPLQFQHDLLSTLPFYPNMDALGRTSNVLKVPIDDKGNYINEFVIYPAGKTEADSASMKHLVMIHGYGAGLGFFLKNFAAIATRNDWCIHAIDLFGYGCSSRPHFHPQNVEQVEKWFFDSYEAWFAQKNIEKSNMLVMAHSMGAYLMACYGIARDPHFCKKIIMASPGAIIRHKRQIPVPGYFKRLWERNISPFTLVRKAGPLGSKVVSGWSSRRFAKLPKTEAHLLHKYSYGIFQARGSGEYMLNFLLAPGADARFPLIEKGIDKLKCDMTWWYGDGDWMDKAGGQSCSDIINNSAAAEGSSQYSDVKIIKNSGHHVYLDNIEQFNNAVLEEMDKF</sequence>
<dbReference type="Gene3D" id="3.40.50.1820">
    <property type="entry name" value="alpha/beta hydrolase"/>
    <property type="match status" value="1"/>
</dbReference>
<gene>
    <name evidence="3" type="ORF">KGF57_001425</name>
</gene>
<evidence type="ECO:0000259" key="2">
    <source>
        <dbReference type="Pfam" id="PF00561"/>
    </source>
</evidence>
<dbReference type="RefSeq" id="XP_051610084.1">
    <property type="nucleotide sequence ID" value="XM_051750629.1"/>
</dbReference>
<feature type="domain" description="AB hydrolase-1" evidence="2">
    <location>
        <begin position="163"/>
        <end position="425"/>
    </location>
</feature>
<dbReference type="Proteomes" id="UP001204833">
    <property type="component" value="Unassembled WGS sequence"/>
</dbReference>
<comment type="similarity">
    <text evidence="1">Belongs to the peptidase S33 family. ABHD4/ABHD5 subfamily.</text>
</comment>
<dbReference type="AlphaFoldDB" id="A0AAD5BH99"/>
<reference evidence="3 4" key="1">
    <citation type="journal article" date="2022" name="DNA Res.">
        <title>Genome analysis of five recently described species of the CUG-Ser clade uncovers Candida theae as a new hybrid lineage with pathogenic potential in the Candida parapsilosis species complex.</title>
        <authorList>
            <person name="Mixao V."/>
            <person name="Del Olmo V."/>
            <person name="Hegedusova E."/>
            <person name="Saus E."/>
            <person name="Pryszcz L."/>
            <person name="Cillingova A."/>
            <person name="Nosek J."/>
            <person name="Gabaldon T."/>
        </authorList>
    </citation>
    <scope>NUCLEOTIDE SEQUENCE [LARGE SCALE GENOMIC DNA]</scope>
    <source>
        <strain evidence="3 4">CBS 12239</strain>
    </source>
</reference>
<dbReference type="GO" id="GO:0042171">
    <property type="term" value="F:lysophosphatidic acid acyltransferase activity"/>
    <property type="evidence" value="ECO:0007669"/>
    <property type="project" value="TreeGrafter"/>
</dbReference>
<dbReference type="PANTHER" id="PTHR42886:SF29">
    <property type="entry name" value="PUMMELIG, ISOFORM A"/>
    <property type="match status" value="1"/>
</dbReference>
<dbReference type="SUPFAM" id="SSF53474">
    <property type="entry name" value="alpha/beta-Hydrolases"/>
    <property type="match status" value="1"/>
</dbReference>
<dbReference type="GO" id="GO:0055088">
    <property type="term" value="P:lipid homeostasis"/>
    <property type="evidence" value="ECO:0007669"/>
    <property type="project" value="TreeGrafter"/>
</dbReference>
<dbReference type="Pfam" id="PF00561">
    <property type="entry name" value="Abhydrolase_1"/>
    <property type="match status" value="1"/>
</dbReference>
<proteinExistence type="inferred from homology"/>
<dbReference type="GO" id="GO:0006654">
    <property type="term" value="P:phosphatidic acid biosynthetic process"/>
    <property type="evidence" value="ECO:0007669"/>
    <property type="project" value="TreeGrafter"/>
</dbReference>
<evidence type="ECO:0000256" key="1">
    <source>
        <dbReference type="ARBA" id="ARBA00038097"/>
    </source>
</evidence>
<dbReference type="PANTHER" id="PTHR42886">
    <property type="entry name" value="RE40534P-RELATED"/>
    <property type="match status" value="1"/>
</dbReference>
<dbReference type="GeneID" id="76149484"/>
<dbReference type="InterPro" id="IPR000073">
    <property type="entry name" value="AB_hydrolase_1"/>
</dbReference>
<comment type="caution">
    <text evidence="3">The sequence shown here is derived from an EMBL/GenBank/DDBJ whole genome shotgun (WGS) entry which is preliminary data.</text>
</comment>
<dbReference type="EMBL" id="JAIHNG010000066">
    <property type="protein sequence ID" value="KAI5962773.1"/>
    <property type="molecule type" value="Genomic_DNA"/>
</dbReference>
<dbReference type="InterPro" id="IPR029058">
    <property type="entry name" value="AB_hydrolase_fold"/>
</dbReference>